<dbReference type="Proteomes" id="UP000232163">
    <property type="component" value="Unassembled WGS sequence"/>
</dbReference>
<protein>
    <submittedName>
        <fullName evidence="2">Terminase</fullName>
    </submittedName>
</protein>
<comment type="caution">
    <text evidence="2">The sequence shown here is derived from an EMBL/GenBank/DDBJ whole genome shotgun (WGS) entry which is preliminary data.</text>
</comment>
<reference evidence="2 3" key="1">
    <citation type="journal article" date="2017" name="Int J Environ Stud">
        <title>Does the Miocene-Pliocene relict legume Oxytropis triphylla form nitrogen-fixing nodules with a combination of bacterial strains?</title>
        <authorList>
            <person name="Safronova V."/>
            <person name="Belimov A."/>
            <person name="Sazanova A."/>
            <person name="Kuznetsova I."/>
            <person name="Popova J."/>
            <person name="Andronov E."/>
            <person name="Verkhozina A."/>
            <person name="Tikhonovich I."/>
        </authorList>
    </citation>
    <scope>NUCLEOTIDE SEQUENCE [LARGE SCALE GENOMIC DNA]</scope>
    <source>
        <strain evidence="2 3">Tri-38</strain>
    </source>
</reference>
<dbReference type="AlphaFoldDB" id="A0A2N9W455"/>
<dbReference type="KEGG" id="pht:BLM14_10470"/>
<evidence type="ECO:0000313" key="3">
    <source>
        <dbReference type="Proteomes" id="UP000232163"/>
    </source>
</evidence>
<dbReference type="Pfam" id="PF05119">
    <property type="entry name" value="Terminase_4"/>
    <property type="match status" value="1"/>
</dbReference>
<keyword evidence="3" id="KW-1185">Reference proteome</keyword>
<feature type="compositionally biased region" description="Acidic residues" evidence="1">
    <location>
        <begin position="117"/>
        <end position="129"/>
    </location>
</feature>
<organism evidence="2 3">
    <name type="scientific">Phyllobacterium zundukense</name>
    <dbReference type="NCBI Taxonomy" id="1867719"/>
    <lineage>
        <taxon>Bacteria</taxon>
        <taxon>Pseudomonadati</taxon>
        <taxon>Pseudomonadota</taxon>
        <taxon>Alphaproteobacteria</taxon>
        <taxon>Hyphomicrobiales</taxon>
        <taxon>Phyllobacteriaceae</taxon>
        <taxon>Phyllobacterium</taxon>
    </lineage>
</organism>
<feature type="compositionally biased region" description="Polar residues" evidence="1">
    <location>
        <begin position="106"/>
        <end position="116"/>
    </location>
</feature>
<dbReference type="InterPro" id="IPR006448">
    <property type="entry name" value="Phage_term_ssu_P27"/>
</dbReference>
<gene>
    <name evidence="2" type="ORF">B5P45_01610</name>
</gene>
<evidence type="ECO:0000256" key="1">
    <source>
        <dbReference type="SAM" id="MobiDB-lite"/>
    </source>
</evidence>
<dbReference type="RefSeq" id="WP_099999328.1">
    <property type="nucleotide sequence ID" value="NZ_CP017940.1"/>
</dbReference>
<dbReference type="OrthoDB" id="7843333at2"/>
<dbReference type="EMBL" id="MZMT01000003">
    <property type="protein sequence ID" value="PIO46523.1"/>
    <property type="molecule type" value="Genomic_DNA"/>
</dbReference>
<accession>A0A2N9W455</accession>
<evidence type="ECO:0000313" key="2">
    <source>
        <dbReference type="EMBL" id="PIO46523.1"/>
    </source>
</evidence>
<feature type="region of interest" description="Disordered" evidence="1">
    <location>
        <begin position="103"/>
        <end position="129"/>
    </location>
</feature>
<name>A0A2N9W455_9HYPH</name>
<feature type="region of interest" description="Disordered" evidence="1">
    <location>
        <begin position="1"/>
        <end position="24"/>
    </location>
</feature>
<proteinExistence type="predicted"/>
<dbReference type="NCBIfam" id="TIGR01558">
    <property type="entry name" value="sm_term_P27"/>
    <property type="match status" value="1"/>
</dbReference>
<sequence>MTHLRGVKPALTRDRDPLTKAPPAPKYFTTYAKSEWKRVMPRLIEDRIITKADLGGIEDFCVARGHIREIEDLFRATGGPPDKVLFGMQNRAMQTARQLAAEYGLSPTSRARVQGQTEDEDDDNPLEVA</sequence>